<evidence type="ECO:0000313" key="1">
    <source>
        <dbReference type="EMBL" id="VFJ74191.1"/>
    </source>
</evidence>
<reference evidence="1" key="1">
    <citation type="submission" date="2019-02" db="EMBL/GenBank/DDBJ databases">
        <authorList>
            <person name="Gruber-Vodicka R. H."/>
            <person name="Seah K. B. B."/>
        </authorList>
    </citation>
    <scope>NUCLEOTIDE SEQUENCE</scope>
    <source>
        <strain evidence="1">BECK_BZ131</strain>
    </source>
</reference>
<organism evidence="1">
    <name type="scientific">Candidatus Kentrum sp. FW</name>
    <dbReference type="NCBI Taxonomy" id="2126338"/>
    <lineage>
        <taxon>Bacteria</taxon>
        <taxon>Pseudomonadati</taxon>
        <taxon>Pseudomonadota</taxon>
        <taxon>Gammaproteobacteria</taxon>
        <taxon>Candidatus Kentrum</taxon>
    </lineage>
</organism>
<dbReference type="EMBL" id="CAADFE010000058">
    <property type="protein sequence ID" value="VFJ74191.1"/>
    <property type="molecule type" value="Genomic_DNA"/>
</dbReference>
<proteinExistence type="predicted"/>
<protein>
    <submittedName>
        <fullName evidence="1">Uncharacterized protein</fullName>
    </submittedName>
</protein>
<name>A0A450TXN2_9GAMM</name>
<accession>A0A450TXN2</accession>
<sequence>MWRSAGVDRPWHVGRDMPRNPGSPELLLTVVRKKRYTAIEARKGNLETGLGWNLPFMTVGW</sequence>
<dbReference type="AlphaFoldDB" id="A0A450TXN2"/>
<gene>
    <name evidence="1" type="ORF">BECKFW1821C_GA0114237_105812</name>
</gene>